<dbReference type="GO" id="GO:0016985">
    <property type="term" value="F:mannan endo-1,4-beta-mannosidase activity"/>
    <property type="evidence" value="ECO:0007669"/>
    <property type="project" value="InterPro"/>
</dbReference>
<feature type="compositionally biased region" description="Basic and acidic residues" evidence="5">
    <location>
        <begin position="36"/>
        <end position="60"/>
    </location>
</feature>
<evidence type="ECO:0000256" key="3">
    <source>
        <dbReference type="ARBA" id="ARBA00023295"/>
    </source>
</evidence>
<dbReference type="Gene3D" id="3.20.20.80">
    <property type="entry name" value="Glycosidases"/>
    <property type="match status" value="1"/>
</dbReference>
<dbReference type="InterPro" id="IPR017853">
    <property type="entry name" value="GH"/>
</dbReference>
<organism evidence="7 8">
    <name type="scientific">Parafrankia colletiae</name>
    <dbReference type="NCBI Taxonomy" id="573497"/>
    <lineage>
        <taxon>Bacteria</taxon>
        <taxon>Bacillati</taxon>
        <taxon>Actinomycetota</taxon>
        <taxon>Actinomycetes</taxon>
        <taxon>Frankiales</taxon>
        <taxon>Frankiaceae</taxon>
        <taxon>Parafrankia</taxon>
    </lineage>
</organism>
<comment type="caution">
    <text evidence="7">The sequence shown here is derived from an EMBL/GenBank/DDBJ whole genome shotgun (WGS) entry which is preliminary data.</text>
</comment>
<keyword evidence="8" id="KW-1185">Reference proteome</keyword>
<keyword evidence="2 4" id="KW-0378">Hydrolase</keyword>
<sequence length="503" mass="53760">MPPVRPKPPEAGPGPGLRDSPGRHDGGSRAAVTGRSGRDRGAGTERTGRDRDRADRDRTAEAGGAGRGARGRAAVASSGSVTGILPVAGDDHDHGERGRVAGAAGGRNRSGGGSSVTHRATDWIIEHWGAKPGRHPYLPVALVVFAVLLALVAWMLGPAQHEDTHLAANTAPAQAPTPSPAAASQVPATAPAPGPQNQQPVAVPPVARVERAATSALFPSGVAAHTIAEANAWAEFRGTPVDVVVTYTDRDSWDAIVNPWMGRVFSSFPGDLVISVPMFPDEGPQKGNLVSCAAGDYNARWRQFGRWLVNQGRGDSFVRLGWEFNGGWFAWRASANPTAYKQCFQNASSSIKETSPEVRIDWTLNAHGPDYNAFSVYPGNQYVDVIGIDSYDQYPPSPTSSEFSEQCNAAEGLCQVINFARQNGKLFSVPEWGVVSQQNTKAGMNGGGDNPVYIQEMYNIFRRNAGILAYEAYFNDDIVGNVRSTLVNPNRHPGSSALYQRLW</sequence>
<evidence type="ECO:0000313" key="8">
    <source>
        <dbReference type="Proteomes" id="UP000179627"/>
    </source>
</evidence>
<feature type="active site" description="Nucleophile" evidence="4">
    <location>
        <position position="431"/>
    </location>
</feature>
<dbReference type="EMBL" id="MBLM01000152">
    <property type="protein sequence ID" value="OHV30506.1"/>
    <property type="molecule type" value="Genomic_DNA"/>
</dbReference>
<dbReference type="PROSITE" id="PS51764">
    <property type="entry name" value="GH26"/>
    <property type="match status" value="1"/>
</dbReference>
<name>A0A1S1QA93_9ACTN</name>
<evidence type="ECO:0000256" key="4">
    <source>
        <dbReference type="PROSITE-ProRule" id="PRU01100"/>
    </source>
</evidence>
<evidence type="ECO:0000256" key="1">
    <source>
        <dbReference type="ARBA" id="ARBA00007754"/>
    </source>
</evidence>
<feature type="compositionally biased region" description="Pro residues" evidence="5">
    <location>
        <begin position="1"/>
        <end position="12"/>
    </location>
</feature>
<dbReference type="Pfam" id="PF02156">
    <property type="entry name" value="Glyco_hydro_26"/>
    <property type="match status" value="1"/>
</dbReference>
<accession>A0A1S1QA93</accession>
<dbReference type="PANTHER" id="PTHR40079:SF4">
    <property type="entry name" value="GH26 DOMAIN-CONTAINING PROTEIN-RELATED"/>
    <property type="match status" value="1"/>
</dbReference>
<feature type="compositionally biased region" description="Basic and acidic residues" evidence="5">
    <location>
        <begin position="89"/>
        <end position="99"/>
    </location>
</feature>
<dbReference type="InterPro" id="IPR022790">
    <property type="entry name" value="GH26_dom"/>
</dbReference>
<protein>
    <recommendedName>
        <fullName evidence="6">GH26 domain-containing protein</fullName>
    </recommendedName>
</protein>
<evidence type="ECO:0000256" key="5">
    <source>
        <dbReference type="SAM" id="MobiDB-lite"/>
    </source>
</evidence>
<dbReference type="GO" id="GO:0006080">
    <property type="term" value="P:substituted mannan metabolic process"/>
    <property type="evidence" value="ECO:0007669"/>
    <property type="project" value="InterPro"/>
</dbReference>
<gene>
    <name evidence="7" type="ORF">CC117_06040</name>
</gene>
<dbReference type="SUPFAM" id="SSF51445">
    <property type="entry name" value="(Trans)glycosidases"/>
    <property type="match status" value="1"/>
</dbReference>
<feature type="region of interest" description="Disordered" evidence="5">
    <location>
        <begin position="170"/>
        <end position="201"/>
    </location>
</feature>
<comment type="similarity">
    <text evidence="1 4">Belongs to the glycosyl hydrolase 26 family.</text>
</comment>
<reference evidence="8" key="1">
    <citation type="submission" date="2016-07" db="EMBL/GenBank/DDBJ databases">
        <title>Sequence Frankia sp. strain CcI1.17.</title>
        <authorList>
            <person name="Ghodhbane-Gtari F."/>
            <person name="Swanson E."/>
            <person name="Gueddou A."/>
            <person name="Morris K."/>
            <person name="Hezbri K."/>
            <person name="Ktari A."/>
            <person name="Nouioui I."/>
            <person name="Abebe-Akele F."/>
            <person name="Simpson S."/>
            <person name="Thomas K."/>
            <person name="Gtari M."/>
            <person name="Tisa L.S."/>
            <person name="Hurst S."/>
        </authorList>
    </citation>
    <scope>NUCLEOTIDE SEQUENCE [LARGE SCALE GENOMIC DNA]</scope>
    <source>
        <strain evidence="8">Cc1.17</strain>
    </source>
</reference>
<proteinExistence type="inferred from homology"/>
<dbReference type="AlphaFoldDB" id="A0A1S1QA93"/>
<evidence type="ECO:0000259" key="6">
    <source>
        <dbReference type="PROSITE" id="PS51764"/>
    </source>
</evidence>
<dbReference type="PANTHER" id="PTHR40079">
    <property type="entry name" value="MANNAN ENDO-1,4-BETA-MANNOSIDASE E-RELATED"/>
    <property type="match status" value="1"/>
</dbReference>
<dbReference type="Proteomes" id="UP000179627">
    <property type="component" value="Unassembled WGS sequence"/>
</dbReference>
<feature type="compositionally biased region" description="Gly residues" evidence="5">
    <location>
        <begin position="103"/>
        <end position="114"/>
    </location>
</feature>
<dbReference type="InterPro" id="IPR000805">
    <property type="entry name" value="Glyco_hydro_26"/>
</dbReference>
<feature type="region of interest" description="Disordered" evidence="5">
    <location>
        <begin position="1"/>
        <end position="116"/>
    </location>
</feature>
<keyword evidence="3 4" id="KW-0326">Glycosidase</keyword>
<feature type="domain" description="GH26" evidence="6">
    <location>
        <begin position="171"/>
        <end position="503"/>
    </location>
</feature>
<evidence type="ECO:0000313" key="7">
    <source>
        <dbReference type="EMBL" id="OHV30506.1"/>
    </source>
</evidence>
<feature type="active site" description="Proton donor" evidence="4">
    <location>
        <position position="323"/>
    </location>
</feature>
<evidence type="ECO:0000256" key="2">
    <source>
        <dbReference type="ARBA" id="ARBA00022801"/>
    </source>
</evidence>
<feature type="compositionally biased region" description="Low complexity" evidence="5">
    <location>
        <begin position="71"/>
        <end position="83"/>
    </location>
</feature>